<dbReference type="RefSeq" id="WP_229953471.1">
    <property type="nucleotide sequence ID" value="NZ_BAAAEM010000003.1"/>
</dbReference>
<protein>
    <submittedName>
        <fullName evidence="2">Endonuclease domain-containing protein</fullName>
    </submittedName>
</protein>
<dbReference type="CDD" id="cd01038">
    <property type="entry name" value="Endonuclease_DUF559"/>
    <property type="match status" value="1"/>
</dbReference>
<organism evidence="2 3">
    <name type="scientific">Parasphingorhabdus litoris</name>
    <dbReference type="NCBI Taxonomy" id="394733"/>
    <lineage>
        <taxon>Bacteria</taxon>
        <taxon>Pseudomonadati</taxon>
        <taxon>Pseudomonadota</taxon>
        <taxon>Alphaproteobacteria</taxon>
        <taxon>Sphingomonadales</taxon>
        <taxon>Sphingomonadaceae</taxon>
        <taxon>Parasphingorhabdus</taxon>
    </lineage>
</organism>
<dbReference type="InterPro" id="IPR047216">
    <property type="entry name" value="Endonuclease_DUF559_bact"/>
</dbReference>
<dbReference type="InterPro" id="IPR011335">
    <property type="entry name" value="Restrct_endonuc-II-like"/>
</dbReference>
<keyword evidence="2" id="KW-0255">Endonuclease</keyword>
<evidence type="ECO:0000313" key="3">
    <source>
        <dbReference type="Proteomes" id="UP001500713"/>
    </source>
</evidence>
<evidence type="ECO:0000259" key="1">
    <source>
        <dbReference type="Pfam" id="PF04480"/>
    </source>
</evidence>
<name>A0ABN1AQ71_9SPHN</name>
<sequence>MVTFKHRDTHRARSLRKEATLAERELWKYLNKRQVKGYKFSRQMPVGPYFADFLCREINLIIEIDGYSHDPQQDYDDRRTRLLEANGYHVIRFSNREIMSNIEGVLEHIGLVLEDMPTPSPSPRREGNR</sequence>
<dbReference type="Proteomes" id="UP001500713">
    <property type="component" value="Unassembled WGS sequence"/>
</dbReference>
<accession>A0ABN1AQ71</accession>
<keyword evidence="3" id="KW-1185">Reference proteome</keyword>
<dbReference type="Gene3D" id="3.40.960.10">
    <property type="entry name" value="VSR Endonuclease"/>
    <property type="match status" value="1"/>
</dbReference>
<dbReference type="PANTHER" id="PTHR38590">
    <property type="entry name" value="BLL0828 PROTEIN"/>
    <property type="match status" value="1"/>
</dbReference>
<dbReference type="PANTHER" id="PTHR38590:SF1">
    <property type="entry name" value="BLL0828 PROTEIN"/>
    <property type="match status" value="1"/>
</dbReference>
<reference evidence="2 3" key="1">
    <citation type="journal article" date="2019" name="Int. J. Syst. Evol. Microbiol.">
        <title>The Global Catalogue of Microorganisms (GCM) 10K type strain sequencing project: providing services to taxonomists for standard genome sequencing and annotation.</title>
        <authorList>
            <consortium name="The Broad Institute Genomics Platform"/>
            <consortium name="The Broad Institute Genome Sequencing Center for Infectious Disease"/>
            <person name="Wu L."/>
            <person name="Ma J."/>
        </authorList>
    </citation>
    <scope>NUCLEOTIDE SEQUENCE [LARGE SCALE GENOMIC DNA]</scope>
    <source>
        <strain evidence="2 3">JCM 14162</strain>
    </source>
</reference>
<dbReference type="Pfam" id="PF04480">
    <property type="entry name" value="DUF559"/>
    <property type="match status" value="1"/>
</dbReference>
<feature type="domain" description="DUF559" evidence="1">
    <location>
        <begin position="8"/>
        <end position="113"/>
    </location>
</feature>
<dbReference type="InterPro" id="IPR007569">
    <property type="entry name" value="DUF559"/>
</dbReference>
<evidence type="ECO:0000313" key="2">
    <source>
        <dbReference type="EMBL" id="GAA0481682.1"/>
    </source>
</evidence>
<gene>
    <name evidence="2" type="ORF">GCM10009096_24860</name>
</gene>
<comment type="caution">
    <text evidence="2">The sequence shown here is derived from an EMBL/GenBank/DDBJ whole genome shotgun (WGS) entry which is preliminary data.</text>
</comment>
<dbReference type="SUPFAM" id="SSF52980">
    <property type="entry name" value="Restriction endonuclease-like"/>
    <property type="match status" value="1"/>
</dbReference>
<keyword evidence="2" id="KW-0378">Hydrolase</keyword>
<proteinExistence type="predicted"/>
<dbReference type="EMBL" id="BAAAEM010000003">
    <property type="protein sequence ID" value="GAA0481682.1"/>
    <property type="molecule type" value="Genomic_DNA"/>
</dbReference>
<dbReference type="GO" id="GO:0004519">
    <property type="term" value="F:endonuclease activity"/>
    <property type="evidence" value="ECO:0007669"/>
    <property type="project" value="UniProtKB-KW"/>
</dbReference>
<keyword evidence="2" id="KW-0540">Nuclease</keyword>